<dbReference type="Gene3D" id="4.10.320.10">
    <property type="entry name" value="E3-binding domain"/>
    <property type="match status" value="1"/>
</dbReference>
<dbReference type="InterPro" id="IPR009057">
    <property type="entry name" value="Homeodomain-like_sf"/>
</dbReference>
<dbReference type="RefSeq" id="WP_310310278.1">
    <property type="nucleotide sequence ID" value="NZ_BAAAXB010000001.1"/>
</dbReference>
<dbReference type="InterPro" id="IPR012337">
    <property type="entry name" value="RNaseH-like_sf"/>
</dbReference>
<evidence type="ECO:0000259" key="4">
    <source>
        <dbReference type="Pfam" id="PF13358"/>
    </source>
</evidence>
<dbReference type="Gene3D" id="3.30.60.230">
    <property type="entry name" value="Lsr2, dimerization domain"/>
    <property type="match status" value="1"/>
</dbReference>
<keyword evidence="7" id="KW-1185">Reference proteome</keyword>
<evidence type="ECO:0000313" key="7">
    <source>
        <dbReference type="Proteomes" id="UP001268819"/>
    </source>
</evidence>
<dbReference type="InterPro" id="IPR055370">
    <property type="entry name" value="Lsr2_DNA-bd"/>
</dbReference>
<dbReference type="SUPFAM" id="SSF46689">
    <property type="entry name" value="Homeodomain-like"/>
    <property type="match status" value="1"/>
</dbReference>
<dbReference type="InterPro" id="IPR047655">
    <property type="entry name" value="Transpos_IS630-like"/>
</dbReference>
<reference evidence="6 7" key="1">
    <citation type="submission" date="2023-07" db="EMBL/GenBank/DDBJ databases">
        <title>Sequencing the genomes of 1000 actinobacteria strains.</title>
        <authorList>
            <person name="Klenk H.-P."/>
        </authorList>
    </citation>
    <scope>NUCLEOTIDE SEQUENCE [LARGE SCALE GENOMIC DNA]</scope>
    <source>
        <strain evidence="6 7">DSM 43749</strain>
    </source>
</reference>
<evidence type="ECO:0000259" key="3">
    <source>
        <dbReference type="Pfam" id="PF11774"/>
    </source>
</evidence>
<comment type="caution">
    <text evidence="6">The sequence shown here is derived from an EMBL/GenBank/DDBJ whole genome shotgun (WGS) entry which is preliminary data.</text>
</comment>
<dbReference type="InterPro" id="IPR024412">
    <property type="entry name" value="Lsr2_dim_dom"/>
</dbReference>
<accession>A0ABU1Q480</accession>
<feature type="compositionally biased region" description="Low complexity" evidence="2">
    <location>
        <begin position="299"/>
        <end position="327"/>
    </location>
</feature>
<feature type="domain" description="Lsr2 DNA-binding" evidence="5">
    <location>
        <begin position="411"/>
        <end position="443"/>
    </location>
</feature>
<sequence length="450" mass="50336">MEEGRKLQRITRTAKDPVRLRRAIVVLMSGQGQAVRDITSLMQVSEDYVRDVIHAFNDRGFAALDPKWSGGRSRTIGEAIRERICLIARTAPADWGITAFSTWSLAKLREHLLDRGTVAAVSRETLRRILRDAGVSWQTTTTWKASTDPDFLSKMHRILDLYDQPPHDGRVICVDEFGPLNLMPRKGKAWRPAGSPRRLRATYNRHHGVMHMLAALDLTTGKIHYRIRRRKRHAEFLDLLKTLRARWPGQRLYLVMDNFSPHRHPDVRDWAADNDAELVFLPTYSSWLNWIEAELPPCATSPSTAPTTAPTPSRTPPSARSSAGATPEPGPRPVSPPTHPSAPGPITRPRLRDKPLEVDLSEENAAKFRKALAPYITVSRTVPAKDAGRRVLSNGSTQTAINATVILDEIDPAIVRAWAIKNGHEISEKGRVPQNIVEAWRQAQVATSAS</sequence>
<dbReference type="Pfam" id="PF23359">
    <property type="entry name" value="Lsr2_DNA-bd"/>
    <property type="match status" value="1"/>
</dbReference>
<evidence type="ECO:0000313" key="6">
    <source>
        <dbReference type="EMBL" id="MDR6597234.1"/>
    </source>
</evidence>
<gene>
    <name evidence="6" type="ORF">J2S66_005618</name>
</gene>
<dbReference type="SUPFAM" id="SSF53098">
    <property type="entry name" value="Ribonuclease H-like"/>
    <property type="match status" value="1"/>
</dbReference>
<dbReference type="EMBL" id="JAVDSG010000001">
    <property type="protein sequence ID" value="MDR6597234.1"/>
    <property type="molecule type" value="Genomic_DNA"/>
</dbReference>
<name>A0ABU1Q480_9PSEU</name>
<dbReference type="InterPro" id="IPR036625">
    <property type="entry name" value="E3-bd_dom_sf"/>
</dbReference>
<evidence type="ECO:0000259" key="5">
    <source>
        <dbReference type="Pfam" id="PF23359"/>
    </source>
</evidence>
<protein>
    <submittedName>
        <fullName evidence="6">Transposase</fullName>
    </submittedName>
</protein>
<evidence type="ECO:0000256" key="1">
    <source>
        <dbReference type="ARBA" id="ARBA00023125"/>
    </source>
</evidence>
<dbReference type="Pfam" id="PF13358">
    <property type="entry name" value="DDE_3"/>
    <property type="match status" value="1"/>
</dbReference>
<proteinExistence type="predicted"/>
<dbReference type="InterPro" id="IPR042261">
    <property type="entry name" value="Lsr2-like_dimerization"/>
</dbReference>
<dbReference type="InterPro" id="IPR036397">
    <property type="entry name" value="RNaseH_sf"/>
</dbReference>
<dbReference type="NCBIfam" id="NF033545">
    <property type="entry name" value="transpos_IS630"/>
    <property type="match status" value="1"/>
</dbReference>
<feature type="domain" description="Tc1-like transposase DDE" evidence="4">
    <location>
        <begin position="170"/>
        <end position="293"/>
    </location>
</feature>
<feature type="compositionally biased region" description="Pro residues" evidence="2">
    <location>
        <begin position="328"/>
        <end position="343"/>
    </location>
</feature>
<keyword evidence="1" id="KW-0238">DNA-binding</keyword>
<organism evidence="6 7">
    <name type="scientific">Saccharothrix longispora</name>
    <dbReference type="NCBI Taxonomy" id="33920"/>
    <lineage>
        <taxon>Bacteria</taxon>
        <taxon>Bacillati</taxon>
        <taxon>Actinomycetota</taxon>
        <taxon>Actinomycetes</taxon>
        <taxon>Pseudonocardiales</taxon>
        <taxon>Pseudonocardiaceae</taxon>
        <taxon>Saccharothrix</taxon>
    </lineage>
</organism>
<dbReference type="Gene3D" id="3.30.420.10">
    <property type="entry name" value="Ribonuclease H-like superfamily/Ribonuclease H"/>
    <property type="match status" value="1"/>
</dbReference>
<feature type="region of interest" description="Disordered" evidence="2">
    <location>
        <begin position="299"/>
        <end position="352"/>
    </location>
</feature>
<dbReference type="InterPro" id="IPR038717">
    <property type="entry name" value="Tc1-like_DDE_dom"/>
</dbReference>
<feature type="domain" description="Lsr2 dimerization" evidence="3">
    <location>
        <begin position="354"/>
        <end position="382"/>
    </location>
</feature>
<dbReference type="Pfam" id="PF11774">
    <property type="entry name" value="Lsr2"/>
    <property type="match status" value="1"/>
</dbReference>
<dbReference type="Pfam" id="PF13565">
    <property type="entry name" value="HTH_32"/>
    <property type="match status" value="1"/>
</dbReference>
<evidence type="ECO:0000256" key="2">
    <source>
        <dbReference type="SAM" id="MobiDB-lite"/>
    </source>
</evidence>
<dbReference type="Proteomes" id="UP001268819">
    <property type="component" value="Unassembled WGS sequence"/>
</dbReference>